<comment type="caution">
    <text evidence="1">The sequence shown here is derived from an EMBL/GenBank/DDBJ whole genome shotgun (WGS) entry which is preliminary data.</text>
</comment>
<accession>A0ACB6QN39</accession>
<dbReference type="EMBL" id="MU003515">
    <property type="protein sequence ID" value="KAF2468434.1"/>
    <property type="molecule type" value="Genomic_DNA"/>
</dbReference>
<proteinExistence type="predicted"/>
<evidence type="ECO:0000313" key="2">
    <source>
        <dbReference type="Proteomes" id="UP000799755"/>
    </source>
</evidence>
<name>A0ACB6QN39_9PLEO</name>
<reference evidence="1" key="1">
    <citation type="journal article" date="2020" name="Stud. Mycol.">
        <title>101 Dothideomycetes genomes: a test case for predicting lifestyles and emergence of pathogens.</title>
        <authorList>
            <person name="Haridas S."/>
            <person name="Albert R."/>
            <person name="Binder M."/>
            <person name="Bloem J."/>
            <person name="Labutti K."/>
            <person name="Salamov A."/>
            <person name="Andreopoulos B."/>
            <person name="Baker S."/>
            <person name="Barry K."/>
            <person name="Bills G."/>
            <person name="Bluhm B."/>
            <person name="Cannon C."/>
            <person name="Castanera R."/>
            <person name="Culley D."/>
            <person name="Daum C."/>
            <person name="Ezra D."/>
            <person name="Gonzalez J."/>
            <person name="Henrissat B."/>
            <person name="Kuo A."/>
            <person name="Liang C."/>
            <person name="Lipzen A."/>
            <person name="Lutzoni F."/>
            <person name="Magnuson J."/>
            <person name="Mondo S."/>
            <person name="Nolan M."/>
            <person name="Ohm R."/>
            <person name="Pangilinan J."/>
            <person name="Park H.-J."/>
            <person name="Ramirez L."/>
            <person name="Alfaro M."/>
            <person name="Sun H."/>
            <person name="Tritt A."/>
            <person name="Yoshinaga Y."/>
            <person name="Zwiers L.-H."/>
            <person name="Turgeon B."/>
            <person name="Goodwin S."/>
            <person name="Spatafora J."/>
            <person name="Crous P."/>
            <person name="Grigoriev I."/>
        </authorList>
    </citation>
    <scope>NUCLEOTIDE SEQUENCE</scope>
    <source>
        <strain evidence="1">ATCC 200398</strain>
    </source>
</reference>
<sequence>MSASGALVIISCTESDARIDPSRYFNLSANSASVVKTNGGRTTDAVTSLYSIDQSTRIGMIVIVQHTECAATTGDVDTNVREDITALKSSPYLRHDIPIIGYKLDAASGQLKEVYVPRNGEDEETRRRVLSQMDDFGPFWS</sequence>
<gene>
    <name evidence="1" type="ORF">BDR25DRAFT_54760</name>
</gene>
<evidence type="ECO:0000313" key="1">
    <source>
        <dbReference type="EMBL" id="KAF2468434.1"/>
    </source>
</evidence>
<organism evidence="1 2">
    <name type="scientific">Lindgomyces ingoldianus</name>
    <dbReference type="NCBI Taxonomy" id="673940"/>
    <lineage>
        <taxon>Eukaryota</taxon>
        <taxon>Fungi</taxon>
        <taxon>Dikarya</taxon>
        <taxon>Ascomycota</taxon>
        <taxon>Pezizomycotina</taxon>
        <taxon>Dothideomycetes</taxon>
        <taxon>Pleosporomycetidae</taxon>
        <taxon>Pleosporales</taxon>
        <taxon>Lindgomycetaceae</taxon>
        <taxon>Lindgomyces</taxon>
    </lineage>
</organism>
<keyword evidence="2" id="KW-1185">Reference proteome</keyword>
<dbReference type="Proteomes" id="UP000799755">
    <property type="component" value="Unassembled WGS sequence"/>
</dbReference>
<protein>
    <submittedName>
        <fullName evidence="1">Uncharacterized protein</fullName>
    </submittedName>
</protein>